<sequence>MTKTYAMALPILPDKMEQWKAFAEALKTTRAREYELARQKAGVRSEKVWHQATPAGDLLIQVVELEGSFADFVASLAQTEDEYGQWFSTQVQEIHGVSPEQIVEIPANPEIFAWTCPSVLEKAGETALHIGQNLAQTAQGILGKATETAEGVGKTVAANSGGFAEKAQHQAQEATQKMQAQAQEVAQQLQHQAQEAAQKMQAQAQEMQAQAQEMRKQVEIKASELLNQAGDNVADAAQQMQVKAVEALENAAEVSQAMAEKASGLLNQAMGIFGKKLEKPESSESEEKKD</sequence>
<dbReference type="Gene3D" id="1.20.5.1230">
    <property type="entry name" value="Apolipoprotein A-I"/>
    <property type="match status" value="1"/>
</dbReference>
<feature type="coiled-coil region" evidence="1">
    <location>
        <begin position="164"/>
        <end position="228"/>
    </location>
</feature>
<dbReference type="AlphaFoldDB" id="A0A2M7FZ13"/>
<protein>
    <submittedName>
        <fullName evidence="2">Uncharacterized protein</fullName>
    </submittedName>
</protein>
<dbReference type="EMBL" id="PFFQ01000059">
    <property type="protein sequence ID" value="PIW14601.1"/>
    <property type="molecule type" value="Genomic_DNA"/>
</dbReference>
<reference evidence="2 3" key="1">
    <citation type="submission" date="2017-09" db="EMBL/GenBank/DDBJ databases">
        <title>Depth-based differentiation of microbial function through sediment-hosted aquifers and enrichment of novel symbionts in the deep terrestrial subsurface.</title>
        <authorList>
            <person name="Probst A.J."/>
            <person name="Ladd B."/>
            <person name="Jarett J.K."/>
            <person name="Geller-Mcgrath D.E."/>
            <person name="Sieber C.M."/>
            <person name="Emerson J.B."/>
            <person name="Anantharaman K."/>
            <person name="Thomas B.C."/>
            <person name="Malmstrom R."/>
            <person name="Stieglmeier M."/>
            <person name="Klingl A."/>
            <person name="Woyke T."/>
            <person name="Ryan C.M."/>
            <person name="Banfield J.F."/>
        </authorList>
    </citation>
    <scope>NUCLEOTIDE SEQUENCE [LARGE SCALE GENOMIC DNA]</scope>
    <source>
        <strain evidence="2">CG17_big_fil_post_rev_8_21_14_2_50_48_46</strain>
    </source>
</reference>
<accession>A0A2M7FZ13</accession>
<comment type="caution">
    <text evidence="2">The sequence shown here is derived from an EMBL/GenBank/DDBJ whole genome shotgun (WGS) entry which is preliminary data.</text>
</comment>
<name>A0A2M7FZ13_9BACT</name>
<keyword evidence="1" id="KW-0175">Coiled coil</keyword>
<evidence type="ECO:0000313" key="3">
    <source>
        <dbReference type="Proteomes" id="UP000231019"/>
    </source>
</evidence>
<gene>
    <name evidence="2" type="ORF">COW36_21430</name>
</gene>
<dbReference type="SUPFAM" id="SSF58113">
    <property type="entry name" value="Apolipoprotein A-I"/>
    <property type="match status" value="1"/>
</dbReference>
<organism evidence="2 3">
    <name type="scientific">bacterium (Candidatus Blackallbacteria) CG17_big_fil_post_rev_8_21_14_2_50_48_46</name>
    <dbReference type="NCBI Taxonomy" id="2014261"/>
    <lineage>
        <taxon>Bacteria</taxon>
        <taxon>Candidatus Blackallbacteria</taxon>
    </lineage>
</organism>
<dbReference type="Proteomes" id="UP000231019">
    <property type="component" value="Unassembled WGS sequence"/>
</dbReference>
<evidence type="ECO:0000256" key="1">
    <source>
        <dbReference type="SAM" id="Coils"/>
    </source>
</evidence>
<evidence type="ECO:0000313" key="2">
    <source>
        <dbReference type="EMBL" id="PIW14601.1"/>
    </source>
</evidence>
<proteinExistence type="predicted"/>